<evidence type="ECO:0000313" key="3">
    <source>
        <dbReference type="Proteomes" id="UP000244441"/>
    </source>
</evidence>
<feature type="transmembrane region" description="Helical" evidence="1">
    <location>
        <begin position="965"/>
        <end position="982"/>
    </location>
</feature>
<feature type="transmembrane region" description="Helical" evidence="1">
    <location>
        <begin position="530"/>
        <end position="552"/>
    </location>
</feature>
<feature type="transmembrane region" description="Helical" evidence="1">
    <location>
        <begin position="865"/>
        <end position="884"/>
    </location>
</feature>
<dbReference type="Proteomes" id="UP000244441">
    <property type="component" value="Chromosome"/>
</dbReference>
<evidence type="ECO:0000256" key="1">
    <source>
        <dbReference type="SAM" id="Phobius"/>
    </source>
</evidence>
<reference evidence="2 3" key="1">
    <citation type="submission" date="2018-01" db="EMBL/GenBank/DDBJ databases">
        <title>Genome sequence of a Cantenovulum-like bacteria.</title>
        <authorList>
            <person name="Tan W.R."/>
            <person name="Lau N.-S."/>
            <person name="Go F."/>
            <person name="Amirul A.-A.A."/>
        </authorList>
    </citation>
    <scope>NUCLEOTIDE SEQUENCE [LARGE SCALE GENOMIC DNA]</scope>
    <source>
        <strain evidence="2 3">CCB-QB4</strain>
    </source>
</reference>
<name>A0A2S0VM43_9ALTE</name>
<dbReference type="SUPFAM" id="SSF82693">
    <property type="entry name" value="Multidrug efflux transporter AcrB pore domain, PN1, PN2, PC1 and PC2 subdomains"/>
    <property type="match status" value="2"/>
</dbReference>
<dbReference type="SUPFAM" id="SSF82714">
    <property type="entry name" value="Multidrug efflux transporter AcrB TolC docking domain, DN and DC subdomains"/>
    <property type="match status" value="2"/>
</dbReference>
<dbReference type="Gene3D" id="3.30.70.1430">
    <property type="entry name" value="Multidrug efflux transporter AcrB pore domain"/>
    <property type="match status" value="2"/>
</dbReference>
<feature type="transmembrane region" description="Helical" evidence="1">
    <location>
        <begin position="427"/>
        <end position="445"/>
    </location>
</feature>
<dbReference type="GO" id="GO:0042910">
    <property type="term" value="F:xenobiotic transmembrane transporter activity"/>
    <property type="evidence" value="ECO:0007669"/>
    <property type="project" value="TreeGrafter"/>
</dbReference>
<protein>
    <submittedName>
        <fullName evidence="2">AcrB/AcrD/AcrF family protein</fullName>
    </submittedName>
</protein>
<dbReference type="Gene3D" id="3.30.70.1320">
    <property type="entry name" value="Multidrug efflux transporter AcrB pore domain like"/>
    <property type="match status" value="1"/>
</dbReference>
<dbReference type="Gene3D" id="3.30.70.1440">
    <property type="entry name" value="Multidrug efflux transporter AcrB pore domain"/>
    <property type="match status" value="1"/>
</dbReference>
<dbReference type="InterPro" id="IPR001036">
    <property type="entry name" value="Acrflvin-R"/>
</dbReference>
<dbReference type="InterPro" id="IPR027463">
    <property type="entry name" value="AcrB_DN_DC_subdom"/>
</dbReference>
<dbReference type="PANTHER" id="PTHR32063">
    <property type="match status" value="1"/>
</dbReference>
<feature type="transmembrane region" description="Helical" evidence="1">
    <location>
        <begin position="891"/>
        <end position="911"/>
    </location>
</feature>
<dbReference type="GO" id="GO:0005886">
    <property type="term" value="C:plasma membrane"/>
    <property type="evidence" value="ECO:0007669"/>
    <property type="project" value="TreeGrafter"/>
</dbReference>
<accession>A0A2S0VM43</accession>
<keyword evidence="3" id="KW-1185">Reference proteome</keyword>
<feature type="transmembrane region" description="Helical" evidence="1">
    <location>
        <begin position="457"/>
        <end position="478"/>
    </location>
</feature>
<sequence length="1053" mass="117352">MISVIQWFVRNPIAANILMLALLIGGITGSDSIKKEVFPSPDINYVNISMTYLGASPTEVEQQIVIRIEEAIADLAGIFKITSTAQQNWGQVRVEVVEGYDVKAVLADIKSRVDAINTFPPSAERPVIRQQLWRNMLLWFVLSGDASKSEFKRIAYQVRDEMPLLEGISEVKMYNWKYDEVAIEISEQNLRRYNLTFDEVANAVRRSSINVPAGTIKTEQGSIQIQTRSQAYTGEDFADIVVRSRPDGSQLLLSDVADINDGFAEQDVEFIYKGEPAFAFEVKISDDPDLFAGTQSARDYVEAFNKTLPAGLKLEITFEFQSVFESRFNLLKDNALSGLALVFVILMLFLRPLLALWVVVGIVTAFAGAIWALPHFDVSLNMLSMFAFLMVLGIVVDDAIIVGESVYSRQHEGLKGRIAAVKGTRMVLAPVVLAVLSTIIFFVPMTDVPTEVKPFTISIFFVVMFCLLFSLVESLLILPSHLSHMKPEKPSQIKVLQMLERIRSRFSCAMESFANGFYQKTLIALLQRKFSTVLGFIMVFAVALSMFAAGWIKSEMFPQVPEPFIRVSASFAEGSPYRYSVDLAKHFRESATRVSQDPELLEQNGGRPFINEINTTSNGNNANMDILLPPPEQRDVSVHVIRDKIKQQIGELPEVKNYSLVSTFGGGAADIQLNLYLSSNDVQVQQSAVDDVTRTLAAYEGVENVRSNLDTGRLEVEVELKPFAQSLGITTADVARQIRQSFYGEELQRIPRSKEDVRVMLRYPKEDRQTLDTLDEMRIRNAQGIEVPLDTVAKIHLVPGTSKIQRTDRVRNITITADLAEGFDSTVIVTEMQASYSQQWQDKYPGFKLSTDGNTRAQAQFGDNFRMNFLLAFLVAFSLFAIAFRSVYEPLLILLAVPFGFMGAIFGHLLLGHNISMMSFFGFLACSGVVVNDNLVLLERIKQLREKGANVFAAVKQAGVDRFRAIVLTSLTTFAGLLPILFERSTQAQYLIPMVISLAFGVLFASTVTLYLVPCAYLGGHSIGQRLKQLILVIKQKLGLVNDQKETSASGTN</sequence>
<keyword evidence="1" id="KW-0472">Membrane</keyword>
<dbReference type="OrthoDB" id="5287122at2"/>
<dbReference type="AlphaFoldDB" id="A0A2S0VM43"/>
<dbReference type="Pfam" id="PF00873">
    <property type="entry name" value="ACR_tran"/>
    <property type="match status" value="1"/>
</dbReference>
<gene>
    <name evidence="2" type="ORF">C2869_01940</name>
</gene>
<dbReference type="KEGG" id="cate:C2869_01940"/>
<dbReference type="EMBL" id="CP026604">
    <property type="protein sequence ID" value="AWB65281.1"/>
    <property type="molecule type" value="Genomic_DNA"/>
</dbReference>
<feature type="transmembrane region" description="Helical" evidence="1">
    <location>
        <begin position="355"/>
        <end position="373"/>
    </location>
</feature>
<feature type="transmembrane region" description="Helical" evidence="1">
    <location>
        <begin position="385"/>
        <end position="407"/>
    </location>
</feature>
<feature type="transmembrane region" description="Helical" evidence="1">
    <location>
        <begin position="917"/>
        <end position="938"/>
    </location>
</feature>
<dbReference type="SUPFAM" id="SSF82866">
    <property type="entry name" value="Multidrug efflux transporter AcrB transmembrane domain"/>
    <property type="match status" value="2"/>
</dbReference>
<keyword evidence="1" id="KW-1133">Transmembrane helix</keyword>
<keyword evidence="1" id="KW-0812">Transmembrane</keyword>
<dbReference type="PRINTS" id="PR00702">
    <property type="entry name" value="ACRIFLAVINRP"/>
</dbReference>
<dbReference type="RefSeq" id="WP_108601358.1">
    <property type="nucleotide sequence ID" value="NZ_CP026604.1"/>
</dbReference>
<proteinExistence type="predicted"/>
<organism evidence="2 3">
    <name type="scientific">Saccharobesus litoralis</name>
    <dbReference type="NCBI Taxonomy" id="2172099"/>
    <lineage>
        <taxon>Bacteria</taxon>
        <taxon>Pseudomonadati</taxon>
        <taxon>Pseudomonadota</taxon>
        <taxon>Gammaproteobacteria</taxon>
        <taxon>Alteromonadales</taxon>
        <taxon>Alteromonadaceae</taxon>
        <taxon>Saccharobesus</taxon>
    </lineage>
</organism>
<dbReference type="Gene3D" id="1.20.1640.10">
    <property type="entry name" value="Multidrug efflux transporter AcrB transmembrane domain"/>
    <property type="match status" value="2"/>
</dbReference>
<evidence type="ECO:0000313" key="2">
    <source>
        <dbReference type="EMBL" id="AWB65281.1"/>
    </source>
</evidence>
<dbReference type="Gene3D" id="3.30.2090.10">
    <property type="entry name" value="Multidrug efflux transporter AcrB TolC docking domain, DN and DC subdomains"/>
    <property type="match status" value="2"/>
</dbReference>
<feature type="transmembrane region" description="Helical" evidence="1">
    <location>
        <begin position="334"/>
        <end position="350"/>
    </location>
</feature>
<feature type="transmembrane region" description="Helical" evidence="1">
    <location>
        <begin position="994"/>
        <end position="1019"/>
    </location>
</feature>
<dbReference type="PANTHER" id="PTHR32063:SF33">
    <property type="entry name" value="RND SUPERFAMILY EFFLUX PUMP PERMEASE COMPONENT"/>
    <property type="match status" value="1"/>
</dbReference>